<organism evidence="1 2">
    <name type="scientific">Leucogyrophana mollusca</name>
    <dbReference type="NCBI Taxonomy" id="85980"/>
    <lineage>
        <taxon>Eukaryota</taxon>
        <taxon>Fungi</taxon>
        <taxon>Dikarya</taxon>
        <taxon>Basidiomycota</taxon>
        <taxon>Agaricomycotina</taxon>
        <taxon>Agaricomycetes</taxon>
        <taxon>Agaricomycetidae</taxon>
        <taxon>Boletales</taxon>
        <taxon>Boletales incertae sedis</taxon>
        <taxon>Leucogyrophana</taxon>
    </lineage>
</organism>
<comment type="caution">
    <text evidence="1">The sequence shown here is derived from an EMBL/GenBank/DDBJ whole genome shotgun (WGS) entry which is preliminary data.</text>
</comment>
<dbReference type="EMBL" id="MU266526">
    <property type="protein sequence ID" value="KAH7921445.1"/>
    <property type="molecule type" value="Genomic_DNA"/>
</dbReference>
<evidence type="ECO:0000313" key="2">
    <source>
        <dbReference type="Proteomes" id="UP000790709"/>
    </source>
</evidence>
<accession>A0ACB8B6W2</accession>
<evidence type="ECO:0000313" key="1">
    <source>
        <dbReference type="EMBL" id="KAH7921445.1"/>
    </source>
</evidence>
<name>A0ACB8B6W2_9AGAM</name>
<gene>
    <name evidence="1" type="ORF">BV22DRAFT_731385</name>
</gene>
<reference evidence="1" key="1">
    <citation type="journal article" date="2021" name="New Phytol.">
        <title>Evolutionary innovations through gain and loss of genes in the ectomycorrhizal Boletales.</title>
        <authorList>
            <person name="Wu G."/>
            <person name="Miyauchi S."/>
            <person name="Morin E."/>
            <person name="Kuo A."/>
            <person name="Drula E."/>
            <person name="Varga T."/>
            <person name="Kohler A."/>
            <person name="Feng B."/>
            <person name="Cao Y."/>
            <person name="Lipzen A."/>
            <person name="Daum C."/>
            <person name="Hundley H."/>
            <person name="Pangilinan J."/>
            <person name="Johnson J."/>
            <person name="Barry K."/>
            <person name="LaButti K."/>
            <person name="Ng V."/>
            <person name="Ahrendt S."/>
            <person name="Min B."/>
            <person name="Choi I.G."/>
            <person name="Park H."/>
            <person name="Plett J.M."/>
            <person name="Magnuson J."/>
            <person name="Spatafora J.W."/>
            <person name="Nagy L.G."/>
            <person name="Henrissat B."/>
            <person name="Grigoriev I.V."/>
            <person name="Yang Z.L."/>
            <person name="Xu J."/>
            <person name="Martin F.M."/>
        </authorList>
    </citation>
    <scope>NUCLEOTIDE SEQUENCE</scope>
    <source>
        <strain evidence="1">KUC20120723A-06</strain>
    </source>
</reference>
<keyword evidence="2" id="KW-1185">Reference proteome</keyword>
<protein>
    <submittedName>
        <fullName evidence="1">Uncharacterized protein</fullName>
    </submittedName>
</protein>
<proteinExistence type="predicted"/>
<sequence>MSVIKASGPADDVLTAMNVSQVSLAVDRCTPRDRYARTDLPPTSSVPFPCVDPTGQTSQLEDFAIETLTSPWERGTGSGARRRFRSSGEWISGRKASSITLPRFGSDGESESSVPENQSERFGVAKFLPLRLNSLDHQPRLVLSPPDSPQPSECSSSTGTSDESGVPALQPLSQRISKGPGYYDRTVMDGCDPYHDWDENLSLKVHCRYHKLPRLSIKLLRTSPKSSTSPPSPIDRNTILASLESHILCLNRNDSVHFFPIPVQRRGECIEQLRKTSTNISSTISGASASTLKRVSSVCCTVGRRTISRVRSTAGRSGFQ</sequence>
<dbReference type="Proteomes" id="UP000790709">
    <property type="component" value="Unassembled WGS sequence"/>
</dbReference>